<dbReference type="HOGENOM" id="CLU_155700_1_0_7"/>
<dbReference type="InterPro" id="IPR019301">
    <property type="entry name" value="Flagellar_prot_FlgJ_N"/>
</dbReference>
<dbReference type="Pfam" id="PF10135">
    <property type="entry name" value="Rod-binding"/>
    <property type="match status" value="1"/>
</dbReference>
<dbReference type="EMBL" id="AE017180">
    <property type="protein sequence ID" value="AAR36438.1"/>
    <property type="molecule type" value="Genomic_DNA"/>
</dbReference>
<keyword evidence="3" id="KW-0282">Flagellum</keyword>
<dbReference type="PATRIC" id="fig|243231.5.peg.3070"/>
<keyword evidence="3" id="KW-0969">Cilium</keyword>
<evidence type="ECO:0000313" key="3">
    <source>
        <dbReference type="EMBL" id="AAR36438.1"/>
    </source>
</evidence>
<dbReference type="EnsemblBacteria" id="AAR36438">
    <property type="protein sequence ID" value="AAR36438"/>
    <property type="gene ID" value="GSU3046"/>
</dbReference>
<evidence type="ECO:0000256" key="1">
    <source>
        <dbReference type="SAM" id="MobiDB-lite"/>
    </source>
</evidence>
<feature type="compositionally biased region" description="Basic and acidic residues" evidence="1">
    <location>
        <begin position="117"/>
        <end position="126"/>
    </location>
</feature>
<evidence type="ECO:0000313" key="4">
    <source>
        <dbReference type="Proteomes" id="UP000000577"/>
    </source>
</evidence>
<sequence length="126" mass="13556">MRTSMPTETLMSDAETARVQQLASRAGKAEQERMAAKKVAREFEAVFIGMMLKSMRDTVAKDDLTGGGRGEEIFRSMLDQEYATACAASGGLGLAPLIEQQLLPHETQPSVVPAAKPDADKKTGAR</sequence>
<accession>Q748F6</accession>
<name>Q748F6_GEOSL</name>
<dbReference type="Proteomes" id="UP000000577">
    <property type="component" value="Chromosome"/>
</dbReference>
<dbReference type="AlphaFoldDB" id="Q748F6"/>
<dbReference type="RefSeq" id="WP_010943672.1">
    <property type="nucleotide sequence ID" value="NC_002939.5"/>
</dbReference>
<dbReference type="STRING" id="243231.GSU3046"/>
<keyword evidence="4" id="KW-1185">Reference proteome</keyword>
<dbReference type="OrthoDB" id="9796740at2"/>
<organism evidence="3 4">
    <name type="scientific">Geobacter sulfurreducens (strain ATCC 51573 / DSM 12127 / PCA)</name>
    <dbReference type="NCBI Taxonomy" id="243231"/>
    <lineage>
        <taxon>Bacteria</taxon>
        <taxon>Pseudomonadati</taxon>
        <taxon>Thermodesulfobacteriota</taxon>
        <taxon>Desulfuromonadia</taxon>
        <taxon>Geobacterales</taxon>
        <taxon>Geobacteraceae</taxon>
        <taxon>Geobacter</taxon>
    </lineage>
</organism>
<feature type="region of interest" description="Disordered" evidence="1">
    <location>
        <begin position="104"/>
        <end position="126"/>
    </location>
</feature>
<keyword evidence="3" id="KW-0966">Cell projection</keyword>
<dbReference type="PRINTS" id="PR01002">
    <property type="entry name" value="FLGFLGJ"/>
</dbReference>
<evidence type="ECO:0000259" key="2">
    <source>
        <dbReference type="Pfam" id="PF10135"/>
    </source>
</evidence>
<protein>
    <submittedName>
        <fullName evidence="3">Flagellar rod-binding protein FlgJ</fullName>
    </submittedName>
</protein>
<feature type="domain" description="Flagellar protein FlgJ N-terminal" evidence="2">
    <location>
        <begin position="53"/>
        <end position="101"/>
    </location>
</feature>
<reference evidence="3 4" key="2">
    <citation type="journal article" date="2012" name="BMC Genomics">
        <title>Comparative genomic analysis of Geobacter sulfurreducens KN400, a strain with enhanced capacity for extracellular electron transfer and electricity production.</title>
        <authorList>
            <person name="Butler J.E."/>
            <person name="Young N.D."/>
            <person name="Aklujkar M."/>
            <person name="Lovley D.R."/>
        </authorList>
    </citation>
    <scope>NUCLEOTIDE SEQUENCE [LARGE SCALE GENOMIC DNA]</scope>
    <source>
        <strain evidence="4">ATCC 51573 / DSM 12127 / PCA</strain>
    </source>
</reference>
<dbReference type="eggNOG" id="COG3951">
    <property type="taxonomic scope" value="Bacteria"/>
</dbReference>
<dbReference type="KEGG" id="gsu:GSU3046"/>
<gene>
    <name evidence="3" type="primary">flgJ</name>
    <name evidence="3" type="ordered locus">GSU3046</name>
</gene>
<dbReference type="InParanoid" id="Q748F6"/>
<proteinExistence type="predicted"/>
<reference evidence="3 4" key="1">
    <citation type="journal article" date="2003" name="Science">
        <title>Genome of Geobacter sulfurreducens: metal reduction in subsurface environments.</title>
        <authorList>
            <person name="Methe B.A."/>
            <person name="Nelson K.E."/>
            <person name="Eisen J.A."/>
            <person name="Paulsen I.T."/>
            <person name="Nelson W."/>
            <person name="Heidelberg J.F."/>
            <person name="Wu D."/>
            <person name="Wu M."/>
            <person name="Ward N."/>
            <person name="Beanan M.J."/>
            <person name="Dodson R.J."/>
            <person name="Madupu R."/>
            <person name="Brinkac L.M."/>
            <person name="Daugherty S.C."/>
            <person name="DeBoy R.T."/>
            <person name="Durkin A.S."/>
            <person name="Gwinn M."/>
            <person name="Kolonay J.F."/>
            <person name="Sullivan S.A."/>
            <person name="Haft D.H."/>
            <person name="Selengut J."/>
            <person name="Davidsen T.M."/>
            <person name="Zafar N."/>
            <person name="White O."/>
            <person name="Tran B."/>
            <person name="Romero C."/>
            <person name="Forberger H.A."/>
            <person name="Weidman J."/>
            <person name="Khouri H."/>
            <person name="Feldblyum T.V."/>
            <person name="Utterback T.R."/>
            <person name="Van Aken S.E."/>
            <person name="Lovley D.R."/>
            <person name="Fraser C.M."/>
        </authorList>
    </citation>
    <scope>NUCLEOTIDE SEQUENCE [LARGE SCALE GENOMIC DNA]</scope>
    <source>
        <strain evidence="4">ATCC 51573 / DSM 12127 / PCA</strain>
    </source>
</reference>